<gene>
    <name evidence="7" type="ORF">Sipo8835_25280</name>
</gene>
<keyword evidence="4" id="KW-0408">Iron</keyword>
<comment type="caution">
    <text evidence="7">The sequence shown here is derived from an EMBL/GenBank/DDBJ whole genome shotgun (WGS) entry which is preliminary data.</text>
</comment>
<evidence type="ECO:0000256" key="3">
    <source>
        <dbReference type="ARBA" id="ARBA00022723"/>
    </source>
</evidence>
<dbReference type="SFLD" id="SFLDG01072">
    <property type="entry name" value="dehydrogenase_like"/>
    <property type="match status" value="1"/>
</dbReference>
<reference evidence="7 8" key="1">
    <citation type="submission" date="2019-03" db="EMBL/GenBank/DDBJ databases">
        <title>Comparative genomic analyses of the sweetpotato soil rot pathogen, Streptomyces ipomoeae.</title>
        <authorList>
            <person name="Ruschel Soares N."/>
            <person name="Badger J.H."/>
            <person name="Huguet-Tapia J.C."/>
            <person name="Clark C.A."/>
            <person name="Pettis G.S."/>
        </authorList>
    </citation>
    <scope>NUCLEOTIDE SEQUENCE [LARGE SCALE GENOMIC DNA]</scope>
    <source>
        <strain evidence="7 8">88-35</strain>
    </source>
</reference>
<dbReference type="SFLD" id="SFLDG01067">
    <property type="entry name" value="SPASM/twitch_domain_containing"/>
    <property type="match status" value="1"/>
</dbReference>
<dbReference type="InterPro" id="IPR023885">
    <property type="entry name" value="4Fe4S-binding_SPASM_dom"/>
</dbReference>
<dbReference type="PANTHER" id="PTHR43273">
    <property type="entry name" value="ANAEROBIC SULFATASE-MATURATING ENZYME HOMOLOG ASLB-RELATED"/>
    <property type="match status" value="1"/>
</dbReference>
<keyword evidence="5" id="KW-0411">Iron-sulfur</keyword>
<organism evidence="7 8">
    <name type="scientific">Streptomyces ipomoeae</name>
    <dbReference type="NCBI Taxonomy" id="103232"/>
    <lineage>
        <taxon>Bacteria</taxon>
        <taxon>Bacillati</taxon>
        <taxon>Actinomycetota</taxon>
        <taxon>Actinomycetes</taxon>
        <taxon>Kitasatosporales</taxon>
        <taxon>Streptomycetaceae</taxon>
        <taxon>Streptomyces</taxon>
    </lineage>
</organism>
<dbReference type="InterPro" id="IPR007197">
    <property type="entry name" value="rSAM"/>
</dbReference>
<dbReference type="Pfam" id="PF04055">
    <property type="entry name" value="Radical_SAM"/>
    <property type="match status" value="1"/>
</dbReference>
<evidence type="ECO:0000256" key="1">
    <source>
        <dbReference type="ARBA" id="ARBA00001966"/>
    </source>
</evidence>
<dbReference type="PROSITE" id="PS51918">
    <property type="entry name" value="RADICAL_SAM"/>
    <property type="match status" value="1"/>
</dbReference>
<evidence type="ECO:0000256" key="4">
    <source>
        <dbReference type="ARBA" id="ARBA00023004"/>
    </source>
</evidence>
<sequence>MRHTTEQHDPITQLYRGLDTEDTASAVSVILKLRGDTCDIDCLYCYEKRKEAPGGARIDADQVHRLAELFRGRPLSVELHGGEPLTAGRDHIANILRELAAQPNVVRVSLQTNGVLLDEKWLDLFDSLYPGLQIGISLDGDAQGNAWRVGYDGKPVYPRVADALRLLGSRGRKVGVIAAVTPAVLGRAEAVLDHLVGFDAVNAVSFVPCFDTTVRRSTAVTGRRVPASRLLQQAAVGNADGPGWAIRPHEYAEFVLAATAHWISAGHFGRVKLEPAVSTIRRLRGLGSGFCHFSDMKCDHVFTLYPDGRLGSCDELPWPQARLTLLDENSVESDVFKAQQGSNLLNQGKALMEKCVTCDYRSTCGGGCVATRWRYDLSGDQDAYCDYRMRMIDGIAALLAQPAHPAGAWCRTARWRPRTPNSMCDVSAFLTRWNQADSFRPPVRVHTSAHGNINTVGLPGIHEADDLDPAHPQWNEAIEPGVRPLVDAITRDWQLVTYDSCQGHSYIGLELRPAERRVGVLPRTPAEYAATAAALCRAATVVTTALPPTVRVAIGRAELECETTGRTTPVLDLALLPTPGHDWSAYFDTVDAATAVIAEALRGERPTAQDGCSCPVPQAAADAFEEVLA</sequence>
<keyword evidence="3" id="KW-0479">Metal-binding</keyword>
<proteinExistence type="predicted"/>
<keyword evidence="2" id="KW-0949">S-adenosyl-L-methionine</keyword>
<dbReference type="NCBIfam" id="TIGR04085">
    <property type="entry name" value="rSAM_more_4Fe4S"/>
    <property type="match status" value="1"/>
</dbReference>
<dbReference type="Proteomes" id="UP000318720">
    <property type="component" value="Unassembled WGS sequence"/>
</dbReference>
<comment type="cofactor">
    <cofactor evidence="1">
        <name>[4Fe-4S] cluster</name>
        <dbReference type="ChEBI" id="CHEBI:49883"/>
    </cofactor>
</comment>
<dbReference type="InterPro" id="IPR023867">
    <property type="entry name" value="Sulphatase_maturase_rSAM"/>
</dbReference>
<dbReference type="GO" id="GO:0046872">
    <property type="term" value="F:metal ion binding"/>
    <property type="evidence" value="ECO:0007669"/>
    <property type="project" value="UniProtKB-KW"/>
</dbReference>
<feature type="domain" description="Radical SAM core" evidence="6">
    <location>
        <begin position="21"/>
        <end position="238"/>
    </location>
</feature>
<dbReference type="GO" id="GO:0051536">
    <property type="term" value="F:iron-sulfur cluster binding"/>
    <property type="evidence" value="ECO:0007669"/>
    <property type="project" value="UniProtKB-KW"/>
</dbReference>
<dbReference type="Gene3D" id="3.20.20.70">
    <property type="entry name" value="Aldolase class I"/>
    <property type="match status" value="1"/>
</dbReference>
<accession>A0AAE8VZT2</accession>
<dbReference type="GO" id="GO:0016491">
    <property type="term" value="F:oxidoreductase activity"/>
    <property type="evidence" value="ECO:0007669"/>
    <property type="project" value="InterPro"/>
</dbReference>
<evidence type="ECO:0000313" key="7">
    <source>
        <dbReference type="EMBL" id="TQE29131.1"/>
    </source>
</evidence>
<dbReference type="RefSeq" id="WP_141583826.1">
    <property type="nucleotide sequence ID" value="NZ_SPAZ01000206.1"/>
</dbReference>
<evidence type="ECO:0000259" key="6">
    <source>
        <dbReference type="PROSITE" id="PS51918"/>
    </source>
</evidence>
<dbReference type="InterPro" id="IPR058240">
    <property type="entry name" value="rSAM_sf"/>
</dbReference>
<evidence type="ECO:0000313" key="8">
    <source>
        <dbReference type="Proteomes" id="UP000318720"/>
    </source>
</evidence>
<dbReference type="InterPro" id="IPR013785">
    <property type="entry name" value="Aldolase_TIM"/>
</dbReference>
<dbReference type="PANTHER" id="PTHR43273:SF8">
    <property type="entry name" value="RADICAL SAM DOMAIN PROTEIN"/>
    <property type="match status" value="1"/>
</dbReference>
<dbReference type="CDD" id="cd01335">
    <property type="entry name" value="Radical_SAM"/>
    <property type="match status" value="1"/>
</dbReference>
<dbReference type="SFLD" id="SFLDG01386">
    <property type="entry name" value="main_SPASM_domain-containing"/>
    <property type="match status" value="1"/>
</dbReference>
<dbReference type="EMBL" id="SPAZ01000206">
    <property type="protein sequence ID" value="TQE29131.1"/>
    <property type="molecule type" value="Genomic_DNA"/>
</dbReference>
<dbReference type="SFLD" id="SFLDS00029">
    <property type="entry name" value="Radical_SAM"/>
    <property type="match status" value="1"/>
</dbReference>
<evidence type="ECO:0000256" key="5">
    <source>
        <dbReference type="ARBA" id="ARBA00023014"/>
    </source>
</evidence>
<dbReference type="SUPFAM" id="SSF102114">
    <property type="entry name" value="Radical SAM enzymes"/>
    <property type="match status" value="1"/>
</dbReference>
<name>A0AAE8VZT2_9ACTN</name>
<dbReference type="AlphaFoldDB" id="A0AAE8VZT2"/>
<evidence type="ECO:0000256" key="2">
    <source>
        <dbReference type="ARBA" id="ARBA00022691"/>
    </source>
</evidence>
<protein>
    <submittedName>
        <fullName evidence="7">Radical SAM protein</fullName>
    </submittedName>
</protein>